<reference evidence="1 2" key="1">
    <citation type="journal article" date="2019" name="Sci. Rep.">
        <title>Orb-weaving spider Araneus ventricosus genome elucidates the spidroin gene catalogue.</title>
        <authorList>
            <person name="Kono N."/>
            <person name="Nakamura H."/>
            <person name="Ohtoshi R."/>
            <person name="Moran D.A.P."/>
            <person name="Shinohara A."/>
            <person name="Yoshida Y."/>
            <person name="Fujiwara M."/>
            <person name="Mori M."/>
            <person name="Tomita M."/>
            <person name="Arakawa K."/>
        </authorList>
    </citation>
    <scope>NUCLEOTIDE SEQUENCE [LARGE SCALE GENOMIC DNA]</scope>
</reference>
<accession>A0A4Y2UX87</accession>
<dbReference type="EMBL" id="BGPR01040149">
    <property type="protein sequence ID" value="GBO16230.1"/>
    <property type="molecule type" value="Genomic_DNA"/>
</dbReference>
<evidence type="ECO:0000313" key="2">
    <source>
        <dbReference type="Proteomes" id="UP000499080"/>
    </source>
</evidence>
<gene>
    <name evidence="1" type="ORF">AVEN_72905_1</name>
</gene>
<comment type="caution">
    <text evidence="1">The sequence shown here is derived from an EMBL/GenBank/DDBJ whole genome shotgun (WGS) entry which is preliminary data.</text>
</comment>
<dbReference type="Proteomes" id="UP000499080">
    <property type="component" value="Unassembled WGS sequence"/>
</dbReference>
<proteinExistence type="predicted"/>
<dbReference type="AlphaFoldDB" id="A0A4Y2UX87"/>
<sequence>MNYFSVIRPPAGQITQPQSCAFFPGDDWKRTTLDRSSLLATRGWSTSHRTSPWTPLGLRKAGPFYDSFVSSCVAPGNFVWSSPSRERGSQFIGQYLSVHKELFCNPPTNRRLEEAIDVDWFKMMKFKAP</sequence>
<evidence type="ECO:0000313" key="1">
    <source>
        <dbReference type="EMBL" id="GBO16230.1"/>
    </source>
</evidence>
<keyword evidence="2" id="KW-1185">Reference proteome</keyword>
<name>A0A4Y2UX87_ARAVE</name>
<protein>
    <submittedName>
        <fullName evidence="1">Uncharacterized protein</fullName>
    </submittedName>
</protein>
<organism evidence="1 2">
    <name type="scientific">Araneus ventricosus</name>
    <name type="common">Orbweaver spider</name>
    <name type="synonym">Epeira ventricosa</name>
    <dbReference type="NCBI Taxonomy" id="182803"/>
    <lineage>
        <taxon>Eukaryota</taxon>
        <taxon>Metazoa</taxon>
        <taxon>Ecdysozoa</taxon>
        <taxon>Arthropoda</taxon>
        <taxon>Chelicerata</taxon>
        <taxon>Arachnida</taxon>
        <taxon>Araneae</taxon>
        <taxon>Araneomorphae</taxon>
        <taxon>Entelegynae</taxon>
        <taxon>Araneoidea</taxon>
        <taxon>Araneidae</taxon>
        <taxon>Araneus</taxon>
    </lineage>
</organism>